<evidence type="ECO:0000313" key="2">
    <source>
        <dbReference type="EMBL" id="ERG91270.1"/>
    </source>
</evidence>
<name>U1N3Y9_9EURY</name>
<dbReference type="STRING" id="1238424.J07HQW1_01304"/>
<dbReference type="Proteomes" id="UP000030649">
    <property type="component" value="Unassembled WGS sequence"/>
</dbReference>
<sequence length="73" mass="8813">MTETLADKYPETAPYIQEAVNEHGKDWVLEYYYEQLYPLGQVMKMPEKNELPFYDPDEHDTMTEEERVEMYQA</sequence>
<dbReference type="EMBL" id="KE356560">
    <property type="protein sequence ID" value="ERG91270.1"/>
    <property type="molecule type" value="Genomic_DNA"/>
</dbReference>
<feature type="domain" description="DUF8110" evidence="1">
    <location>
        <begin position="1"/>
        <end position="73"/>
    </location>
</feature>
<dbReference type="AlphaFoldDB" id="U1N3Y9"/>
<dbReference type="Pfam" id="PF26415">
    <property type="entry name" value="DUF8110"/>
    <property type="match status" value="1"/>
</dbReference>
<reference evidence="2 3" key="1">
    <citation type="journal article" date="2013" name="PLoS ONE">
        <title>Assembly-driven community genomics of a hypersaline microbial ecosystem.</title>
        <authorList>
            <person name="Podell S."/>
            <person name="Ugalde J.A."/>
            <person name="Narasingarao P."/>
            <person name="Banfield J.F."/>
            <person name="Heidelberg K.B."/>
            <person name="Allen E.E."/>
        </authorList>
    </citation>
    <scope>NUCLEOTIDE SEQUENCE [LARGE SCALE GENOMIC DNA]</scope>
    <source>
        <strain evidence="3">J07HQW1</strain>
    </source>
</reference>
<dbReference type="InterPro" id="IPR058423">
    <property type="entry name" value="DUF8110"/>
</dbReference>
<evidence type="ECO:0000259" key="1">
    <source>
        <dbReference type="Pfam" id="PF26415"/>
    </source>
</evidence>
<evidence type="ECO:0000313" key="3">
    <source>
        <dbReference type="Proteomes" id="UP000030649"/>
    </source>
</evidence>
<organism evidence="2 3">
    <name type="scientific">Haloquadratum walsbyi J07HQW1</name>
    <dbReference type="NCBI Taxonomy" id="1238424"/>
    <lineage>
        <taxon>Archaea</taxon>
        <taxon>Methanobacteriati</taxon>
        <taxon>Methanobacteriota</taxon>
        <taxon>Stenosarchaea group</taxon>
        <taxon>Halobacteria</taxon>
        <taxon>Halobacteriales</taxon>
        <taxon>Haloferacaceae</taxon>
        <taxon>Haloquadratum</taxon>
    </lineage>
</organism>
<accession>U1N3Y9</accession>
<proteinExistence type="predicted"/>
<dbReference type="HOGENOM" id="CLU_2695677_0_0_2"/>
<gene>
    <name evidence="2" type="ORF">J07HQW1_01304</name>
</gene>
<protein>
    <recommendedName>
        <fullName evidence="1">DUF8110 domain-containing protein</fullName>
    </recommendedName>
</protein>